<comment type="caution">
    <text evidence="11">The sequence shown here is derived from an EMBL/GenBank/DDBJ whole genome shotgun (WGS) entry which is preliminary data.</text>
</comment>
<evidence type="ECO:0000256" key="1">
    <source>
        <dbReference type="ARBA" id="ARBA00009121"/>
    </source>
</evidence>
<dbReference type="InterPro" id="IPR036508">
    <property type="entry name" value="Chitin-bd_dom_sf"/>
</dbReference>
<dbReference type="Gene3D" id="2.170.140.10">
    <property type="entry name" value="Chitin binding domain"/>
    <property type="match status" value="1"/>
</dbReference>
<dbReference type="GO" id="GO:0005576">
    <property type="term" value="C:extracellular region"/>
    <property type="evidence" value="ECO:0007669"/>
    <property type="project" value="InterPro"/>
</dbReference>
<dbReference type="AlphaFoldDB" id="A0A6A4WA40"/>
<dbReference type="PANTHER" id="PTHR11177:SF317">
    <property type="entry name" value="CHITINASE 12-RELATED"/>
    <property type="match status" value="1"/>
</dbReference>
<dbReference type="InterPro" id="IPR050314">
    <property type="entry name" value="Glycosyl_Hydrlase_18"/>
</dbReference>
<comment type="similarity">
    <text evidence="1">Belongs to the glycosyl hydrolase 18 family. Chitinase class II subfamily.</text>
</comment>
<gene>
    <name evidence="11" type="primary">Cht10_5</name>
    <name evidence="11" type="ORF">FJT64_025115</name>
</gene>
<feature type="domain" description="Chitin-binding type-2" evidence="9">
    <location>
        <begin position="915"/>
        <end position="974"/>
    </location>
</feature>
<dbReference type="FunFam" id="3.10.50.10:FF:000001">
    <property type="entry name" value="Chitinase 3-like 1"/>
    <property type="match status" value="2"/>
</dbReference>
<dbReference type="Gene3D" id="3.20.20.80">
    <property type="entry name" value="Glycosidases"/>
    <property type="match status" value="2"/>
</dbReference>
<feature type="domain" description="GH18" evidence="10">
    <location>
        <begin position="524"/>
        <end position="893"/>
    </location>
</feature>
<dbReference type="EMBL" id="VIIS01001007">
    <property type="protein sequence ID" value="KAF0302833.1"/>
    <property type="molecule type" value="Genomic_DNA"/>
</dbReference>
<evidence type="ECO:0000256" key="2">
    <source>
        <dbReference type="ARBA" id="ARBA00022669"/>
    </source>
</evidence>
<dbReference type="Gene3D" id="3.10.50.10">
    <property type="match status" value="2"/>
</dbReference>
<dbReference type="SUPFAM" id="SSF51445">
    <property type="entry name" value="(Trans)glycosidases"/>
    <property type="match status" value="2"/>
</dbReference>
<dbReference type="PROSITE" id="PS50940">
    <property type="entry name" value="CHIT_BIND_II"/>
    <property type="match status" value="1"/>
</dbReference>
<evidence type="ECO:0000259" key="9">
    <source>
        <dbReference type="PROSITE" id="PS50940"/>
    </source>
</evidence>
<accession>A0A6A4WA40</accession>
<dbReference type="GO" id="GO:0008061">
    <property type="term" value="F:chitin binding"/>
    <property type="evidence" value="ECO:0007669"/>
    <property type="project" value="UniProtKB-KW"/>
</dbReference>
<evidence type="ECO:0000256" key="4">
    <source>
        <dbReference type="ARBA" id="ARBA00022801"/>
    </source>
</evidence>
<reference evidence="11 12" key="1">
    <citation type="submission" date="2019-07" db="EMBL/GenBank/DDBJ databases">
        <title>Draft genome assembly of a fouling barnacle, Amphibalanus amphitrite (Darwin, 1854): The first reference genome for Thecostraca.</title>
        <authorList>
            <person name="Kim W."/>
        </authorList>
    </citation>
    <scope>NUCLEOTIDE SEQUENCE [LARGE SCALE GENOMIC DNA]</scope>
    <source>
        <strain evidence="11">SNU_AA5</strain>
        <tissue evidence="11">Soma without cirri and trophi</tissue>
    </source>
</reference>
<sequence length="982" mass="109937">MTFPRLFPGKRIHIRRRDPARQVTSQTSSRRRAPQTRESAAEPSALTVEELLSQAASQRRLNVAQEQEIEDRKIVCYFVNWAQYRSSIGKHLPEHVDPFLCTHIIFAFSSMKHNKLSPFEHNDLSKDGKIGLYEQVTNLKKANPKLKTLLAIGGWSFGTAKFKEMSSNRYNRRTFVYSVAPYLREHNFDGLDLDWEYPKGSTDKQNFAELVKDLAEAFAQEAKETGNERLLLTAAVPVGPDTIRGGYDVPKLARYLDIFNIMAYDFHGKWERQTGHNAPLNAPSSDSEWRKQLSVTNAVNMWIRLGAPKHKIVVGMPTYGRSFTLANPANSKVNAPASGGGQAGKYTKEGGFLAYYELCEMMYEGAQYVWDDEMSVPYLVQGNQWCGFDDERSIRIKMDFIKEMGLAGAMVWSTDMDDFTATACRGAKYPLITAMREELLGIPREDKKKDIDWSKISPSRPALPPAAVAPIITQLSTADILALLKAQGITPDANTIQKLGQVQLSAAGRATTAVDQYNDNLSAPKVFCYVSSWARDRPGRGKFTPADLDPALCTHVVWTFAKIINGGVELPSRDQDPRDEDSDYQQLLRLRETNPKLKLLVALGGWSAGPEPFQEITSSDYKMNNFVYDTVDFIRKNQLDGIDIDWEYPSGSADRQAYSKLIREFKLAFEGEAASSKKPRLLLTAALPASADAIYSGYDVPEISKHLDFMNIMSYDFHGTWDSVVGHNAPLYPLETASREEQKMSLDYAAREWVKEGAIPEKMLIGMPTYGRTFTLTDPAEYDIGAPVSGGGKPARFTREEGFASYYEVCDVLERENTTLIWDNEQIVPFAFNGDQWVGFDDERSITAKVEWLRDLGFGGVMVWAADLDDFRGTCGTGPFPLLNAMLDALDGYRVAFTYDGGAAFTPGKKADPNEVVCDNADGEVTFHRDVLDCKHYYLCQGSVRHHMPCPSDLVFNEAQSVCDWPENVEECSQFTLAPPAA</sequence>
<dbReference type="InterPro" id="IPR011583">
    <property type="entry name" value="Chitinase_II/V-like_cat"/>
</dbReference>
<keyword evidence="6 7" id="KW-0326">Glycosidase</keyword>
<dbReference type="PROSITE" id="PS51910">
    <property type="entry name" value="GH18_2"/>
    <property type="match status" value="2"/>
</dbReference>
<protein>
    <submittedName>
        <fullName evidence="11">Putative chitinase 10</fullName>
    </submittedName>
</protein>
<dbReference type="Proteomes" id="UP000440578">
    <property type="component" value="Unassembled WGS sequence"/>
</dbReference>
<dbReference type="GO" id="GO:0005975">
    <property type="term" value="P:carbohydrate metabolic process"/>
    <property type="evidence" value="ECO:0007669"/>
    <property type="project" value="InterPro"/>
</dbReference>
<evidence type="ECO:0000256" key="8">
    <source>
        <dbReference type="SAM" id="MobiDB-lite"/>
    </source>
</evidence>
<dbReference type="InterPro" id="IPR001223">
    <property type="entry name" value="Glyco_hydro18_cat"/>
</dbReference>
<dbReference type="SMART" id="SM00494">
    <property type="entry name" value="ChtBD2"/>
    <property type="match status" value="1"/>
</dbReference>
<dbReference type="InterPro" id="IPR001579">
    <property type="entry name" value="Glyco_hydro_18_chit_AS"/>
</dbReference>
<dbReference type="InterPro" id="IPR029070">
    <property type="entry name" value="Chitinase_insertion_sf"/>
</dbReference>
<dbReference type="GO" id="GO:0006032">
    <property type="term" value="P:chitin catabolic process"/>
    <property type="evidence" value="ECO:0007669"/>
    <property type="project" value="TreeGrafter"/>
</dbReference>
<dbReference type="InterPro" id="IPR017853">
    <property type="entry name" value="GH"/>
</dbReference>
<dbReference type="OrthoDB" id="6369623at2759"/>
<dbReference type="CDD" id="cd02872">
    <property type="entry name" value="GH18_chitolectin_chitotriosidase"/>
    <property type="match status" value="2"/>
</dbReference>
<dbReference type="SUPFAM" id="SSF57625">
    <property type="entry name" value="Invertebrate chitin-binding proteins"/>
    <property type="match status" value="1"/>
</dbReference>
<evidence type="ECO:0000313" key="12">
    <source>
        <dbReference type="Proteomes" id="UP000440578"/>
    </source>
</evidence>
<evidence type="ECO:0000313" key="11">
    <source>
        <dbReference type="EMBL" id="KAF0302833.1"/>
    </source>
</evidence>
<name>A0A6A4WA40_AMPAM</name>
<evidence type="ECO:0000256" key="3">
    <source>
        <dbReference type="ARBA" id="ARBA00022729"/>
    </source>
</evidence>
<keyword evidence="12" id="KW-1185">Reference proteome</keyword>
<dbReference type="Pfam" id="PF01607">
    <property type="entry name" value="CBM_14"/>
    <property type="match status" value="1"/>
</dbReference>
<dbReference type="SMART" id="SM00636">
    <property type="entry name" value="Glyco_18"/>
    <property type="match status" value="2"/>
</dbReference>
<organism evidence="11 12">
    <name type="scientific">Amphibalanus amphitrite</name>
    <name type="common">Striped barnacle</name>
    <name type="synonym">Balanus amphitrite</name>
    <dbReference type="NCBI Taxonomy" id="1232801"/>
    <lineage>
        <taxon>Eukaryota</taxon>
        <taxon>Metazoa</taxon>
        <taxon>Ecdysozoa</taxon>
        <taxon>Arthropoda</taxon>
        <taxon>Crustacea</taxon>
        <taxon>Multicrustacea</taxon>
        <taxon>Cirripedia</taxon>
        <taxon>Thoracica</taxon>
        <taxon>Thoracicalcarea</taxon>
        <taxon>Balanomorpha</taxon>
        <taxon>Balanoidea</taxon>
        <taxon>Balanidae</taxon>
        <taxon>Amphibalaninae</taxon>
        <taxon>Amphibalanus</taxon>
    </lineage>
</organism>
<evidence type="ECO:0000256" key="5">
    <source>
        <dbReference type="ARBA" id="ARBA00023157"/>
    </source>
</evidence>
<keyword evidence="2" id="KW-0147">Chitin-binding</keyword>
<keyword evidence="5" id="KW-1015">Disulfide bond</keyword>
<evidence type="ECO:0000256" key="7">
    <source>
        <dbReference type="RuleBase" id="RU000489"/>
    </source>
</evidence>
<dbReference type="PANTHER" id="PTHR11177">
    <property type="entry name" value="CHITINASE"/>
    <property type="match status" value="1"/>
</dbReference>
<feature type="domain" description="GH18" evidence="10">
    <location>
        <begin position="72"/>
        <end position="442"/>
    </location>
</feature>
<dbReference type="GO" id="GO:0004568">
    <property type="term" value="F:chitinase activity"/>
    <property type="evidence" value="ECO:0007669"/>
    <property type="project" value="TreeGrafter"/>
</dbReference>
<dbReference type="Pfam" id="PF00704">
    <property type="entry name" value="Glyco_hydro_18"/>
    <property type="match status" value="2"/>
</dbReference>
<dbReference type="InterPro" id="IPR002557">
    <property type="entry name" value="Chitin-bd_dom"/>
</dbReference>
<keyword evidence="4 7" id="KW-0378">Hydrolase</keyword>
<proteinExistence type="inferred from homology"/>
<feature type="region of interest" description="Disordered" evidence="8">
    <location>
        <begin position="14"/>
        <end position="44"/>
    </location>
</feature>
<dbReference type="FunFam" id="3.20.20.80:FF:000007">
    <property type="entry name" value="Acidic mammalian chitinase"/>
    <property type="match status" value="2"/>
</dbReference>
<evidence type="ECO:0000259" key="10">
    <source>
        <dbReference type="PROSITE" id="PS51910"/>
    </source>
</evidence>
<evidence type="ECO:0000256" key="6">
    <source>
        <dbReference type="ARBA" id="ARBA00023295"/>
    </source>
</evidence>
<keyword evidence="3" id="KW-0732">Signal</keyword>
<dbReference type="SUPFAM" id="SSF54556">
    <property type="entry name" value="Chitinase insertion domain"/>
    <property type="match status" value="2"/>
</dbReference>
<dbReference type="PROSITE" id="PS01095">
    <property type="entry name" value="GH18_1"/>
    <property type="match status" value="2"/>
</dbReference>